<protein>
    <recommendedName>
        <fullName evidence="4">Sulfotransferase domain-containing protein</fullName>
    </recommendedName>
</protein>
<evidence type="ECO:0008006" key="4">
    <source>
        <dbReference type="Google" id="ProtNLM"/>
    </source>
</evidence>
<comment type="caution">
    <text evidence="2">The sequence shown here is derived from an EMBL/GenBank/DDBJ whole genome shotgun (WGS) entry which is preliminary data.</text>
</comment>
<keyword evidence="1" id="KW-0472">Membrane</keyword>
<dbReference type="Proteomes" id="UP001530400">
    <property type="component" value="Unassembled WGS sequence"/>
</dbReference>
<evidence type="ECO:0000313" key="2">
    <source>
        <dbReference type="EMBL" id="KAL3779087.1"/>
    </source>
</evidence>
<feature type="transmembrane region" description="Helical" evidence="1">
    <location>
        <begin position="20"/>
        <end position="41"/>
    </location>
</feature>
<gene>
    <name evidence="2" type="ORF">ACHAWO_003790</name>
</gene>
<reference evidence="2 3" key="1">
    <citation type="submission" date="2024-10" db="EMBL/GenBank/DDBJ databases">
        <title>Updated reference genomes for cyclostephanoid diatoms.</title>
        <authorList>
            <person name="Roberts W.R."/>
            <person name="Alverson A.J."/>
        </authorList>
    </citation>
    <scope>NUCLEOTIDE SEQUENCE [LARGE SCALE GENOMIC DNA]</scope>
    <source>
        <strain evidence="2 3">AJA010-31</strain>
    </source>
</reference>
<keyword evidence="3" id="KW-1185">Reference proteome</keyword>
<keyword evidence="1" id="KW-1133">Transmembrane helix</keyword>
<keyword evidence="1" id="KW-0812">Transmembrane</keyword>
<evidence type="ECO:0000313" key="3">
    <source>
        <dbReference type="Proteomes" id="UP001530400"/>
    </source>
</evidence>
<sequence length="332" mass="38100">MIYQLLPESPKSGPNHRRRFGSKAYCVAITSIVLYVVFVVLTGKAAETNRDGTIGSLNDSTAKDVSSSLVTDQSNQVLGHVENIVLLGERHSGTNWITQHLQDCFGSNIEVTPHYTRFKHWFQREELYKGAPNSVVVVALFRDPFDWVWAMKERPHHAHDHIGLPWLEFVTKPWMGKRGPHDRNITQMPGMKETVTCFSQFSFVEVMPCSKEDSPKVVGHADYKYELLHDGSERAYSSIIDLRKEKIENHLSTSSYNATRAFYPFRYEDLESNGTDLLLSLLKETTGIEPQCRSSKPKGTVKHKEVPQEYVSWMNKYIDWNVEARIGYFPRE</sequence>
<organism evidence="2 3">
    <name type="scientific">Cyclotella atomus</name>
    <dbReference type="NCBI Taxonomy" id="382360"/>
    <lineage>
        <taxon>Eukaryota</taxon>
        <taxon>Sar</taxon>
        <taxon>Stramenopiles</taxon>
        <taxon>Ochrophyta</taxon>
        <taxon>Bacillariophyta</taxon>
        <taxon>Coscinodiscophyceae</taxon>
        <taxon>Thalassiosirophycidae</taxon>
        <taxon>Stephanodiscales</taxon>
        <taxon>Stephanodiscaceae</taxon>
        <taxon>Cyclotella</taxon>
    </lineage>
</organism>
<accession>A0ABD3NTW9</accession>
<dbReference type="EMBL" id="JALLPJ020000955">
    <property type="protein sequence ID" value="KAL3779087.1"/>
    <property type="molecule type" value="Genomic_DNA"/>
</dbReference>
<evidence type="ECO:0000256" key="1">
    <source>
        <dbReference type="SAM" id="Phobius"/>
    </source>
</evidence>
<proteinExistence type="predicted"/>
<dbReference type="AlphaFoldDB" id="A0ABD3NTW9"/>
<name>A0ABD3NTW9_9STRA</name>